<protein>
    <submittedName>
        <fullName evidence="1">Uncharacterized protein</fullName>
    </submittedName>
</protein>
<evidence type="ECO:0000313" key="1">
    <source>
        <dbReference type="EMBL" id="CUM61950.1"/>
    </source>
</evidence>
<name>A0A1J1JKB1_PLAAG</name>
<accession>A0A1J1JKB1</accession>
<dbReference type="EMBL" id="LO018304">
    <property type="protein sequence ID" value="CUM61950.1"/>
    <property type="molecule type" value="Genomic_DNA"/>
</dbReference>
<sequence>MPIKTTNKSYNRILLSLITLAQPVEKQALTLLQQSWGFVWEFFLH</sequence>
<gene>
    <name evidence="1" type="ORF">PLAM_3984</name>
</gene>
<dbReference type="AlphaFoldDB" id="A0A1J1JKB1"/>
<reference evidence="1" key="1">
    <citation type="submission" date="2015-09" db="EMBL/GenBank/DDBJ databases">
        <authorList>
            <person name="Jackson K.R."/>
            <person name="Lunt B.L."/>
            <person name="Fisher J.N.B."/>
            <person name="Gardner A.V."/>
            <person name="Bailey M.E."/>
            <person name="Deus L.M."/>
            <person name="Earl A.S."/>
            <person name="Gibby P.D."/>
            <person name="Hartmann K.A."/>
            <person name="Liu J.E."/>
            <person name="Manci A.M."/>
            <person name="Nielsen D.A."/>
            <person name="Solomon M.B."/>
            <person name="Breakwell D.P."/>
            <person name="Burnett S.H."/>
            <person name="Grose J.H."/>
        </authorList>
    </citation>
    <scope>NUCLEOTIDE SEQUENCE</scope>
    <source>
        <strain evidence="1">7805</strain>
    </source>
</reference>
<organism evidence="1">
    <name type="scientific">Planktothrix agardhii</name>
    <name type="common">Oscillatoria agardhii</name>
    <dbReference type="NCBI Taxonomy" id="1160"/>
    <lineage>
        <taxon>Bacteria</taxon>
        <taxon>Bacillati</taxon>
        <taxon>Cyanobacteriota</taxon>
        <taxon>Cyanophyceae</taxon>
        <taxon>Oscillatoriophycideae</taxon>
        <taxon>Oscillatoriales</taxon>
        <taxon>Microcoleaceae</taxon>
        <taxon>Planktothrix</taxon>
    </lineage>
</organism>
<proteinExistence type="predicted"/>